<proteinExistence type="inferred from homology"/>
<dbReference type="InterPro" id="IPR027417">
    <property type="entry name" value="P-loop_NTPase"/>
</dbReference>
<evidence type="ECO:0000256" key="7">
    <source>
        <dbReference type="ARBA" id="ARBA00023134"/>
    </source>
</evidence>
<dbReference type="OrthoDB" id="9804921at2"/>
<keyword evidence="6" id="KW-0460">Magnesium</keyword>
<evidence type="ECO:0000256" key="8">
    <source>
        <dbReference type="ARBA" id="ARBA00023210"/>
    </source>
</evidence>
<dbReference type="PANTHER" id="PTHR11649">
    <property type="entry name" value="MSS1/TRME-RELATED GTP-BINDING PROTEIN"/>
    <property type="match status" value="1"/>
</dbReference>
<keyword evidence="13" id="KW-1185">Reference proteome</keyword>
<dbReference type="FunFam" id="3.40.50.300:FF:000098">
    <property type="entry name" value="Probable GTP-binding protein EngB"/>
    <property type="match status" value="1"/>
</dbReference>
<keyword evidence="9 10" id="KW-0131">Cell cycle</keyword>
<name>A0A1H3D7N9_EUBBA</name>
<evidence type="ECO:0000256" key="1">
    <source>
        <dbReference type="ARBA" id="ARBA00001946"/>
    </source>
</evidence>
<keyword evidence="8 10" id="KW-0717">Septation</keyword>
<evidence type="ECO:0000256" key="3">
    <source>
        <dbReference type="ARBA" id="ARBA00022618"/>
    </source>
</evidence>
<dbReference type="NCBIfam" id="TIGR03598">
    <property type="entry name" value="GTPase_YsxC"/>
    <property type="match status" value="1"/>
</dbReference>
<evidence type="ECO:0000256" key="4">
    <source>
        <dbReference type="ARBA" id="ARBA00022723"/>
    </source>
</evidence>
<dbReference type="GO" id="GO:0005829">
    <property type="term" value="C:cytosol"/>
    <property type="evidence" value="ECO:0007669"/>
    <property type="project" value="TreeGrafter"/>
</dbReference>
<protein>
    <recommendedName>
        <fullName evidence="10">Probable GTP-binding protein EngB</fullName>
    </recommendedName>
</protein>
<evidence type="ECO:0000256" key="5">
    <source>
        <dbReference type="ARBA" id="ARBA00022741"/>
    </source>
</evidence>
<evidence type="ECO:0000259" key="11">
    <source>
        <dbReference type="PROSITE" id="PS51706"/>
    </source>
</evidence>
<dbReference type="InterPro" id="IPR006073">
    <property type="entry name" value="GTP-bd"/>
</dbReference>
<reference evidence="13" key="1">
    <citation type="submission" date="2016-10" db="EMBL/GenBank/DDBJ databases">
        <authorList>
            <person name="Varghese N."/>
            <person name="Submissions S."/>
        </authorList>
    </citation>
    <scope>NUCLEOTIDE SEQUENCE [LARGE SCALE GENOMIC DNA]</scope>
    <source>
        <strain evidence="13">VPI 5359</strain>
    </source>
</reference>
<evidence type="ECO:0000256" key="2">
    <source>
        <dbReference type="ARBA" id="ARBA00009638"/>
    </source>
</evidence>
<organism evidence="12 13">
    <name type="scientific">Eubacterium barkeri</name>
    <name type="common">Clostridium barkeri</name>
    <dbReference type="NCBI Taxonomy" id="1528"/>
    <lineage>
        <taxon>Bacteria</taxon>
        <taxon>Bacillati</taxon>
        <taxon>Bacillota</taxon>
        <taxon>Clostridia</taxon>
        <taxon>Eubacteriales</taxon>
        <taxon>Eubacteriaceae</taxon>
        <taxon>Eubacterium</taxon>
    </lineage>
</organism>
<dbReference type="EMBL" id="FNOU01000004">
    <property type="protein sequence ID" value="SDX62387.1"/>
    <property type="molecule type" value="Genomic_DNA"/>
</dbReference>
<dbReference type="PANTHER" id="PTHR11649:SF13">
    <property type="entry name" value="ENGB-TYPE G DOMAIN-CONTAINING PROTEIN"/>
    <property type="match status" value="1"/>
</dbReference>
<evidence type="ECO:0000256" key="9">
    <source>
        <dbReference type="ARBA" id="ARBA00023306"/>
    </source>
</evidence>
<evidence type="ECO:0000313" key="12">
    <source>
        <dbReference type="EMBL" id="SDX62387.1"/>
    </source>
</evidence>
<gene>
    <name evidence="10" type="primary">engB</name>
    <name evidence="12" type="ORF">SAMN04488579_104120</name>
</gene>
<comment type="cofactor">
    <cofactor evidence="1">
        <name>Mg(2+)</name>
        <dbReference type="ChEBI" id="CHEBI:18420"/>
    </cofactor>
</comment>
<comment type="function">
    <text evidence="10">Necessary for normal cell division and for the maintenance of normal septation.</text>
</comment>
<dbReference type="Proteomes" id="UP000199652">
    <property type="component" value="Unassembled WGS sequence"/>
</dbReference>
<dbReference type="AlphaFoldDB" id="A0A1H3D7N9"/>
<dbReference type="GO" id="GO:0000917">
    <property type="term" value="P:division septum assembly"/>
    <property type="evidence" value="ECO:0007669"/>
    <property type="project" value="UniProtKB-KW"/>
</dbReference>
<keyword evidence="7 10" id="KW-0342">GTP-binding</keyword>
<dbReference type="PROSITE" id="PS51706">
    <property type="entry name" value="G_ENGB"/>
    <property type="match status" value="1"/>
</dbReference>
<dbReference type="InterPro" id="IPR030393">
    <property type="entry name" value="G_ENGB_dom"/>
</dbReference>
<dbReference type="GO" id="GO:0005525">
    <property type="term" value="F:GTP binding"/>
    <property type="evidence" value="ECO:0007669"/>
    <property type="project" value="UniProtKB-UniRule"/>
</dbReference>
<dbReference type="Pfam" id="PF01926">
    <property type="entry name" value="MMR_HSR1"/>
    <property type="match status" value="1"/>
</dbReference>
<evidence type="ECO:0000256" key="10">
    <source>
        <dbReference type="HAMAP-Rule" id="MF_00321"/>
    </source>
</evidence>
<evidence type="ECO:0000256" key="6">
    <source>
        <dbReference type="ARBA" id="ARBA00022842"/>
    </source>
</evidence>
<sequence>MNVTKSEIIISAVSEAQYPQDALPEVVLLGRSNVGKSSFINTLINRKGLARTSSQPGKTQTMNFYQINDTFRFVDMPGYGYARVSKTEREKWGRMIEDYLQNRENMALIIQLVDSRHEPTEDDKLMYDWLVYYGLDPIVIATKADKISKTRQKKALDNIAKTLGLRQRSDVFLFSAAERRGKEEAWAVIEARIASAENGQGDA</sequence>
<comment type="similarity">
    <text evidence="2 10">Belongs to the TRAFAC class TrmE-Era-EngA-EngB-Septin-like GTPase superfamily. EngB GTPase family.</text>
</comment>
<dbReference type="STRING" id="1528.SAMN04488579_104120"/>
<dbReference type="HAMAP" id="MF_00321">
    <property type="entry name" value="GTPase_EngB"/>
    <property type="match status" value="1"/>
</dbReference>
<keyword evidence="3 10" id="KW-0132">Cell division</keyword>
<dbReference type="InterPro" id="IPR019987">
    <property type="entry name" value="GTP-bd_ribosome_bio_YsxC"/>
</dbReference>
<dbReference type="SUPFAM" id="SSF52540">
    <property type="entry name" value="P-loop containing nucleoside triphosphate hydrolases"/>
    <property type="match status" value="1"/>
</dbReference>
<feature type="domain" description="EngB-type G" evidence="11">
    <location>
        <begin position="22"/>
        <end position="195"/>
    </location>
</feature>
<dbReference type="GO" id="GO:0046872">
    <property type="term" value="F:metal ion binding"/>
    <property type="evidence" value="ECO:0007669"/>
    <property type="project" value="UniProtKB-KW"/>
</dbReference>
<dbReference type="CDD" id="cd01876">
    <property type="entry name" value="YihA_EngB"/>
    <property type="match status" value="1"/>
</dbReference>
<accession>A0A1H3D7N9</accession>
<keyword evidence="5 10" id="KW-0547">Nucleotide-binding</keyword>
<dbReference type="RefSeq" id="WP_090243730.1">
    <property type="nucleotide sequence ID" value="NZ_FNOU01000004.1"/>
</dbReference>
<dbReference type="Gene3D" id="3.40.50.300">
    <property type="entry name" value="P-loop containing nucleotide triphosphate hydrolases"/>
    <property type="match status" value="1"/>
</dbReference>
<keyword evidence="4" id="KW-0479">Metal-binding</keyword>
<evidence type="ECO:0000313" key="13">
    <source>
        <dbReference type="Proteomes" id="UP000199652"/>
    </source>
</evidence>